<dbReference type="RefSeq" id="WP_138143071.1">
    <property type="nucleotide sequence ID" value="NZ_VBUF01000005.1"/>
</dbReference>
<evidence type="ECO:0000313" key="4">
    <source>
        <dbReference type="Proteomes" id="UP000308001"/>
    </source>
</evidence>
<dbReference type="EMBL" id="VBUF01000005">
    <property type="protein sequence ID" value="TLS71154.1"/>
    <property type="molecule type" value="Genomic_DNA"/>
</dbReference>
<sequence length="73" mass="8707">MNYDIVNKEMERLRKENEALLKRENERLKAENNRLKNTTNNQYKPSYEGPNWWLIAMICLPLFGGISIMLYVS</sequence>
<protein>
    <submittedName>
        <fullName evidence="3">Uncharacterized protein</fullName>
    </submittedName>
</protein>
<proteinExistence type="predicted"/>
<feature type="coiled-coil region" evidence="1">
    <location>
        <begin position="3"/>
        <end position="41"/>
    </location>
</feature>
<name>A0A5R9H462_9BACT</name>
<keyword evidence="2" id="KW-0472">Membrane</keyword>
<keyword evidence="2" id="KW-0812">Transmembrane</keyword>
<evidence type="ECO:0000256" key="1">
    <source>
        <dbReference type="SAM" id="Coils"/>
    </source>
</evidence>
<comment type="caution">
    <text evidence="3">The sequence shown here is derived from an EMBL/GenBank/DDBJ whole genome shotgun (WGS) entry which is preliminary data.</text>
</comment>
<dbReference type="Proteomes" id="UP000308001">
    <property type="component" value="Unassembled WGS sequence"/>
</dbReference>
<keyword evidence="2" id="KW-1133">Transmembrane helix</keyword>
<reference evidence="3 4" key="1">
    <citation type="submission" date="2019-05" db="EMBL/GenBank/DDBJ databases">
        <title>Arcobacter cibarius and Arcobacter thereius providing challenges in identification an antibiotic susceptibility and Quinolone resistance.</title>
        <authorList>
            <person name="Busch A."/>
            <person name="Hanel I."/>
            <person name="Hotzel H."/>
            <person name="Tomaso H."/>
        </authorList>
    </citation>
    <scope>NUCLEOTIDE SEQUENCE [LARGE SCALE GENOMIC DNA]</scope>
    <source>
        <strain evidence="3 4">17CS1191_2</strain>
    </source>
</reference>
<keyword evidence="1" id="KW-0175">Coiled coil</keyword>
<organism evidence="3 4">
    <name type="scientific">Aliarcobacter thereius</name>
    <dbReference type="NCBI Taxonomy" id="544718"/>
    <lineage>
        <taxon>Bacteria</taxon>
        <taxon>Pseudomonadati</taxon>
        <taxon>Campylobacterota</taxon>
        <taxon>Epsilonproteobacteria</taxon>
        <taxon>Campylobacterales</taxon>
        <taxon>Arcobacteraceae</taxon>
        <taxon>Aliarcobacter</taxon>
    </lineage>
</organism>
<accession>A0A5R9H462</accession>
<evidence type="ECO:0000256" key="2">
    <source>
        <dbReference type="SAM" id="Phobius"/>
    </source>
</evidence>
<feature type="transmembrane region" description="Helical" evidence="2">
    <location>
        <begin position="52"/>
        <end position="72"/>
    </location>
</feature>
<gene>
    <name evidence="3" type="ORF">FE246_09355</name>
</gene>
<evidence type="ECO:0000313" key="3">
    <source>
        <dbReference type="EMBL" id="TLS71154.1"/>
    </source>
</evidence>
<dbReference type="AlphaFoldDB" id="A0A5R9H462"/>